<dbReference type="RefSeq" id="WP_213236819.1">
    <property type="nucleotide sequence ID" value="NZ_JAHBCL010000015.1"/>
</dbReference>
<sequence length="125" mass="13984">MLTLESTIAFTVVFILLLGILGFFIDIALETYAAIELENNFLAAVNGVNNSSGNSGIDANVQTTNFILMKRYKSHKTFTIENSVNAALGAESTEIEIERRDYKFVYRRLLILGQYIHEAANLFGR</sequence>
<organism evidence="2 3">
    <name type="scientific">Fusibacter paucivorans</name>
    <dbReference type="NCBI Taxonomy" id="76009"/>
    <lineage>
        <taxon>Bacteria</taxon>
        <taxon>Bacillati</taxon>
        <taxon>Bacillota</taxon>
        <taxon>Clostridia</taxon>
        <taxon>Eubacteriales</taxon>
        <taxon>Eubacteriales Family XII. Incertae Sedis</taxon>
        <taxon>Fusibacter</taxon>
    </lineage>
</organism>
<gene>
    <name evidence="2" type="ORF">KHM83_09720</name>
</gene>
<protein>
    <recommendedName>
        <fullName evidence="4">TadE-like protein</fullName>
    </recommendedName>
</protein>
<reference evidence="2 3" key="1">
    <citation type="submission" date="2021-05" db="EMBL/GenBank/DDBJ databases">
        <title>Fusibacter ferrireducens sp. nov., an anaerobic, sulfur- and Fe-reducing bacterium isolated from the mangrove sediment.</title>
        <authorList>
            <person name="Qiu D."/>
        </authorList>
    </citation>
    <scope>NUCLEOTIDE SEQUENCE [LARGE SCALE GENOMIC DNA]</scope>
    <source>
        <strain evidence="2 3">DSM 12116</strain>
    </source>
</reference>
<keyword evidence="3" id="KW-1185">Reference proteome</keyword>
<evidence type="ECO:0000256" key="1">
    <source>
        <dbReference type="SAM" id="Phobius"/>
    </source>
</evidence>
<keyword evidence="1" id="KW-1133">Transmembrane helix</keyword>
<feature type="transmembrane region" description="Helical" evidence="1">
    <location>
        <begin position="6"/>
        <end position="29"/>
    </location>
</feature>
<evidence type="ECO:0008006" key="4">
    <source>
        <dbReference type="Google" id="ProtNLM"/>
    </source>
</evidence>
<accession>A0ABS5PRF1</accession>
<evidence type="ECO:0000313" key="3">
    <source>
        <dbReference type="Proteomes" id="UP000746471"/>
    </source>
</evidence>
<proteinExistence type="predicted"/>
<dbReference type="EMBL" id="JAHBCL010000015">
    <property type="protein sequence ID" value="MBS7526956.1"/>
    <property type="molecule type" value="Genomic_DNA"/>
</dbReference>
<dbReference type="Proteomes" id="UP000746471">
    <property type="component" value="Unassembled WGS sequence"/>
</dbReference>
<name>A0ABS5PRF1_9FIRM</name>
<evidence type="ECO:0000313" key="2">
    <source>
        <dbReference type="EMBL" id="MBS7526956.1"/>
    </source>
</evidence>
<keyword evidence="1" id="KW-0472">Membrane</keyword>
<comment type="caution">
    <text evidence="2">The sequence shown here is derived from an EMBL/GenBank/DDBJ whole genome shotgun (WGS) entry which is preliminary data.</text>
</comment>
<keyword evidence="1" id="KW-0812">Transmembrane</keyword>